<dbReference type="AlphaFoldDB" id="A0A5J5F810"/>
<evidence type="ECO:0000256" key="10">
    <source>
        <dbReference type="ARBA" id="ARBA00023136"/>
    </source>
</evidence>
<dbReference type="EC" id="2.4.1.142" evidence="3"/>
<keyword evidence="7 12" id="KW-0812">Transmembrane</keyword>
<dbReference type="FunCoup" id="A0A5J5F810">
    <property type="interactions" value="968"/>
</dbReference>
<feature type="transmembrane region" description="Helical" evidence="12">
    <location>
        <begin position="111"/>
        <end position="132"/>
    </location>
</feature>
<dbReference type="InterPro" id="IPR026051">
    <property type="entry name" value="ALG1-like"/>
</dbReference>
<evidence type="ECO:0000256" key="7">
    <source>
        <dbReference type="ARBA" id="ARBA00022692"/>
    </source>
</evidence>
<comment type="pathway">
    <text evidence="2">Protein modification; protein glycosylation.</text>
</comment>
<dbReference type="SUPFAM" id="SSF53756">
    <property type="entry name" value="UDP-Glycosyltransferase/glycogen phosphorylase"/>
    <property type="match status" value="1"/>
</dbReference>
<comment type="caution">
    <text evidence="13">The sequence shown here is derived from an EMBL/GenBank/DDBJ whole genome shotgun (WGS) entry which is preliminary data.</text>
</comment>
<evidence type="ECO:0000256" key="1">
    <source>
        <dbReference type="ARBA" id="ARBA00004389"/>
    </source>
</evidence>
<gene>
    <name evidence="13" type="ORF">FN846DRAFT_930668</name>
</gene>
<evidence type="ECO:0000256" key="12">
    <source>
        <dbReference type="SAM" id="Phobius"/>
    </source>
</evidence>
<dbReference type="Pfam" id="PF13692">
    <property type="entry name" value="Glyco_trans_1_4"/>
    <property type="match status" value="1"/>
</dbReference>
<evidence type="ECO:0000256" key="6">
    <source>
        <dbReference type="ARBA" id="ARBA00022679"/>
    </source>
</evidence>
<keyword evidence="10 12" id="KW-0472">Membrane</keyword>
<evidence type="ECO:0000256" key="5">
    <source>
        <dbReference type="ARBA" id="ARBA00022676"/>
    </source>
</evidence>
<dbReference type="EMBL" id="VXIS01000016">
    <property type="protein sequence ID" value="KAA8913328.1"/>
    <property type="molecule type" value="Genomic_DNA"/>
</dbReference>
<dbReference type="PANTHER" id="PTHR13036">
    <property type="entry name" value="BETA1,4 MANNOSYLTRANSFERASE"/>
    <property type="match status" value="1"/>
</dbReference>
<dbReference type="Gene3D" id="3.40.50.2000">
    <property type="entry name" value="Glycogen Phosphorylase B"/>
    <property type="match status" value="1"/>
</dbReference>
<evidence type="ECO:0000256" key="4">
    <source>
        <dbReference type="ARBA" id="ARBA00015841"/>
    </source>
</evidence>
<keyword evidence="9 12" id="KW-1133">Transmembrane helix</keyword>
<dbReference type="OrthoDB" id="614844at2759"/>
<protein>
    <recommendedName>
        <fullName evidence="4">Chitobiosyldiphosphodolichol beta-mannosyltransferase</fullName>
        <ecNumber evidence="3">2.4.1.142</ecNumber>
    </recommendedName>
</protein>
<dbReference type="GO" id="GO:0004578">
    <property type="term" value="F:chitobiosyldiphosphodolichol beta-mannosyltransferase activity"/>
    <property type="evidence" value="ECO:0007669"/>
    <property type="project" value="UniProtKB-EC"/>
</dbReference>
<dbReference type="PANTHER" id="PTHR13036:SF0">
    <property type="entry name" value="CHITOBIOSYLDIPHOSPHODOLICHOL BETA-MANNOSYLTRANSFERASE"/>
    <property type="match status" value="1"/>
</dbReference>
<sequence length="456" mass="51100">MDVILALQPWATVLLAISLSFTIFLVLCLPTRHNPTAREKPRVVVLVLGDIGRSPRMQYHALSIARKGGIVDLVGYNESQPRPELLDSPSITIRPLKTPPKMLDTSTPIKFIIYAPFKAIFQLASLLQMLLYDIPDTAGYLLLQNPPAIPTLAVAKLVTVLRGQKLVVDWHNFGYSILGMKLGDHPIVWGSKLYELIFGRGADVNFTVTHSMNKHLRESWHLKMPIHTLYDRPPSHFQPFDATQRSDFLTSNPETAPYAAKLLSGQMKLVLSSTSWTADEDFSIFLQALVEYDRRAGSENFLRPNSVPDLLVVITGRGPLRDGYIARIETLEFQYINVKSIWLEPEDYPKMIACADLGVSLHTSSSGMDLPMKVVDLFGVGVPVVAVRFACVQELVKDGENGATFTKAEELATLLSRLFDSRRKRELEKLKEGAMKETKSRWDENWDKIAAPVFGL</sequence>
<comment type="subcellular location">
    <subcellularLocation>
        <location evidence="1">Endoplasmic reticulum membrane</location>
        <topology evidence="1">Single-pass membrane protein</topology>
    </subcellularLocation>
</comment>
<proteinExistence type="predicted"/>
<keyword evidence="5" id="KW-0328">Glycosyltransferase</keyword>
<evidence type="ECO:0000256" key="8">
    <source>
        <dbReference type="ARBA" id="ARBA00022824"/>
    </source>
</evidence>
<keyword evidence="14" id="KW-1185">Reference proteome</keyword>
<keyword evidence="8" id="KW-0256">Endoplasmic reticulum</keyword>
<keyword evidence="6 13" id="KW-0808">Transferase</keyword>
<dbReference type="GO" id="GO:0005789">
    <property type="term" value="C:endoplasmic reticulum membrane"/>
    <property type="evidence" value="ECO:0007669"/>
    <property type="project" value="UniProtKB-SubCell"/>
</dbReference>
<reference evidence="13 14" key="1">
    <citation type="submission" date="2019-09" db="EMBL/GenBank/DDBJ databases">
        <title>Draft genome of the ectomycorrhizal ascomycete Sphaerosporella brunnea.</title>
        <authorList>
            <consortium name="DOE Joint Genome Institute"/>
            <person name="Benucci G.M."/>
            <person name="Marozzi G."/>
            <person name="Antonielli L."/>
            <person name="Sanchez S."/>
            <person name="Marco P."/>
            <person name="Wang X."/>
            <person name="Falini L.B."/>
            <person name="Barry K."/>
            <person name="Haridas S."/>
            <person name="Lipzen A."/>
            <person name="Labutti K."/>
            <person name="Grigoriev I.V."/>
            <person name="Murat C."/>
            <person name="Martin F."/>
            <person name="Albertini E."/>
            <person name="Donnini D."/>
            <person name="Bonito G."/>
        </authorList>
    </citation>
    <scope>NUCLEOTIDE SEQUENCE [LARGE SCALE GENOMIC DNA]</scope>
    <source>
        <strain evidence="13 14">Sb_GMNB300</strain>
    </source>
</reference>
<organism evidence="13 14">
    <name type="scientific">Sphaerosporella brunnea</name>
    <dbReference type="NCBI Taxonomy" id="1250544"/>
    <lineage>
        <taxon>Eukaryota</taxon>
        <taxon>Fungi</taxon>
        <taxon>Dikarya</taxon>
        <taxon>Ascomycota</taxon>
        <taxon>Pezizomycotina</taxon>
        <taxon>Pezizomycetes</taxon>
        <taxon>Pezizales</taxon>
        <taxon>Pyronemataceae</taxon>
        <taxon>Sphaerosporella</taxon>
    </lineage>
</organism>
<evidence type="ECO:0000256" key="2">
    <source>
        <dbReference type="ARBA" id="ARBA00004922"/>
    </source>
</evidence>
<dbReference type="InParanoid" id="A0A5J5F810"/>
<name>A0A5J5F810_9PEZI</name>
<comment type="function">
    <text evidence="11">Participates in the formation of the lipid-linked precursor oligosaccharide for N-glycosylation. Involved in assembling the dolichol-pyrophosphate-GlcNAc(2)-Man(5) intermediate on the cytoplasmic surface of the ER.</text>
</comment>
<evidence type="ECO:0000256" key="3">
    <source>
        <dbReference type="ARBA" id="ARBA00012611"/>
    </source>
</evidence>
<evidence type="ECO:0000313" key="14">
    <source>
        <dbReference type="Proteomes" id="UP000326924"/>
    </source>
</evidence>
<dbReference type="Proteomes" id="UP000326924">
    <property type="component" value="Unassembled WGS sequence"/>
</dbReference>
<accession>A0A5J5F810</accession>
<feature type="transmembrane region" description="Helical" evidence="12">
    <location>
        <begin position="6"/>
        <end position="29"/>
    </location>
</feature>
<evidence type="ECO:0000256" key="11">
    <source>
        <dbReference type="ARBA" id="ARBA00024899"/>
    </source>
</evidence>
<evidence type="ECO:0000256" key="9">
    <source>
        <dbReference type="ARBA" id="ARBA00022989"/>
    </source>
</evidence>
<evidence type="ECO:0000313" key="13">
    <source>
        <dbReference type="EMBL" id="KAA8913328.1"/>
    </source>
</evidence>